<dbReference type="Gene3D" id="1.20.1640.10">
    <property type="entry name" value="Multidrug efflux transporter AcrB transmembrane domain"/>
    <property type="match status" value="1"/>
</dbReference>
<dbReference type="PROSITE" id="PS50156">
    <property type="entry name" value="SSD"/>
    <property type="match status" value="1"/>
</dbReference>
<comment type="caution">
    <text evidence="4">The sequence shown here is derived from an EMBL/GenBank/DDBJ whole genome shotgun (WGS) entry which is preliminary data.</text>
</comment>
<dbReference type="PANTHER" id="PTHR10796:SF130">
    <property type="entry name" value="PATCHED DOMAIN-CONTAINING PROTEIN 3-LIKE PROTEIN"/>
    <property type="match status" value="1"/>
</dbReference>
<dbReference type="Proteomes" id="UP000283509">
    <property type="component" value="Unassembled WGS sequence"/>
</dbReference>
<gene>
    <name evidence="4" type="ORF">C7M84_000149</name>
</gene>
<feature type="transmembrane region" description="Helical" evidence="2">
    <location>
        <begin position="289"/>
        <end position="311"/>
    </location>
</feature>
<reference evidence="4 5" key="2">
    <citation type="submission" date="2019-01" db="EMBL/GenBank/DDBJ databases">
        <title>The decoding of complex shrimp genome reveals the adaptation for benthos swimmer, frequently molting mechanism and breeding impact on genome.</title>
        <authorList>
            <person name="Sun Y."/>
            <person name="Gao Y."/>
            <person name="Yu Y."/>
        </authorList>
    </citation>
    <scope>NUCLEOTIDE SEQUENCE [LARGE SCALE GENOMIC DNA]</scope>
    <source>
        <tissue evidence="4">Muscle</tissue>
    </source>
</reference>
<dbReference type="SUPFAM" id="SSF82866">
    <property type="entry name" value="Multidrug efflux transporter AcrB transmembrane domain"/>
    <property type="match status" value="2"/>
</dbReference>
<dbReference type="InterPro" id="IPR051697">
    <property type="entry name" value="Patched_domain-protein"/>
</dbReference>
<dbReference type="OrthoDB" id="6510177at2759"/>
<feature type="transmembrane region" description="Helical" evidence="2">
    <location>
        <begin position="38"/>
        <end position="58"/>
    </location>
</feature>
<feature type="transmembrane region" description="Helical" evidence="2">
    <location>
        <begin position="503"/>
        <end position="521"/>
    </location>
</feature>
<evidence type="ECO:0000256" key="2">
    <source>
        <dbReference type="SAM" id="Phobius"/>
    </source>
</evidence>
<dbReference type="AlphaFoldDB" id="A0A3R7SYC6"/>
<dbReference type="GO" id="GO:0016020">
    <property type="term" value="C:membrane"/>
    <property type="evidence" value="ECO:0007669"/>
    <property type="project" value="TreeGrafter"/>
</dbReference>
<dbReference type="Pfam" id="PF12349">
    <property type="entry name" value="Sterol-sensing"/>
    <property type="match status" value="1"/>
</dbReference>
<organism evidence="4 5">
    <name type="scientific">Penaeus vannamei</name>
    <name type="common">Whiteleg shrimp</name>
    <name type="synonym">Litopenaeus vannamei</name>
    <dbReference type="NCBI Taxonomy" id="6689"/>
    <lineage>
        <taxon>Eukaryota</taxon>
        <taxon>Metazoa</taxon>
        <taxon>Ecdysozoa</taxon>
        <taxon>Arthropoda</taxon>
        <taxon>Crustacea</taxon>
        <taxon>Multicrustacea</taxon>
        <taxon>Malacostraca</taxon>
        <taxon>Eumalacostraca</taxon>
        <taxon>Eucarida</taxon>
        <taxon>Decapoda</taxon>
        <taxon>Dendrobranchiata</taxon>
        <taxon>Penaeoidea</taxon>
        <taxon>Penaeidae</taxon>
        <taxon>Penaeus</taxon>
    </lineage>
</organism>
<dbReference type="InterPro" id="IPR000731">
    <property type="entry name" value="SSD"/>
</dbReference>
<feature type="transmembrane region" description="Helical" evidence="2">
    <location>
        <begin position="323"/>
        <end position="349"/>
    </location>
</feature>
<feature type="transmembrane region" description="Helical" evidence="2">
    <location>
        <begin position="395"/>
        <end position="417"/>
    </location>
</feature>
<dbReference type="EMBL" id="QCYY01001020">
    <property type="protein sequence ID" value="ROT81095.1"/>
    <property type="molecule type" value="Genomic_DNA"/>
</dbReference>
<feature type="transmembrane region" description="Helical" evidence="2">
    <location>
        <begin position="754"/>
        <end position="780"/>
    </location>
</feature>
<proteinExistence type="inferred from homology"/>
<feature type="transmembrane region" description="Helical" evidence="2">
    <location>
        <begin position="800"/>
        <end position="821"/>
    </location>
</feature>
<dbReference type="InterPro" id="IPR053958">
    <property type="entry name" value="HMGCR/SNAP/NPC1-like_SSD"/>
</dbReference>
<sequence>MGGTSGNCLTKVSSAVAGALEKFFYTYGKSVASHPKKYILGCVLLTAACCLGFANFYMENRPEKLWIPQDSDYVLTLNWQAENFPNDQRVELILYESDNILKADYIREMYRLRKALRSIVVQNRDGENVTQADLCFEVPALGGTQKDELRDIKRKLFPDRDPDEDFDWSLAFDKTIYYQFYEKMPKDCLEFSILEIWGNNDTAIEELTDEEVLREINTANMSVTYAYPMDFQAFLGGIERDESGQVDMALYDWEGEFISLLRNDTGRPEGLEVYLQAQRSFGEISGETILGDVAFLVIGDIILFVYVQLMLGKFNMVETRPVLSLLGLLATFMAVGVSFGLCSAFGIAYGPVHSILPLLMLGLGVDDMFVIVQCWQNLSHEEKRLELKKRMGCALRHAGVAITVTSLTDFAAFTIGASTVLPALRSFCIYSALGVVALYMLQATFFVAWFALDQTRLEDHRNGLFWCYKHKNWTPNKCSQYDLCQMFFDKIYSKYLLKKPVKALVLVVTAVVFGTSIWGVTNLRQEFNPVWFIPQSSYLFQFLSRAQTFYPEAGERGTVYLGALNYSQELPKIGYLTQAMRENEYISFVDSWYDLMIDYTNKSTGEDITGQSLNGLLPYQQGHVQKFLYATIPRLSLQLSLGGASIFISTVPRTSASKFDYSHRSLDGPSEQIPAMDQTKDLVKSANFSDFSDAGGAGITIADSNRYLQQERIGTWDRYYYRAQVLPDFAAPIAMMYSSWETDKIIAFELVRNLSLALVAVFVMTLILIANIVSSIYVLLCRCHGPDDLVDLTIDTVSCINLVLCIGLCVDYSVHIALHFMQVL</sequence>
<reference evidence="4 5" key="1">
    <citation type="submission" date="2018-04" db="EMBL/GenBank/DDBJ databases">
        <authorList>
            <person name="Zhang X."/>
            <person name="Yuan J."/>
            <person name="Li F."/>
            <person name="Xiang J."/>
        </authorList>
    </citation>
    <scope>NUCLEOTIDE SEQUENCE [LARGE SCALE GENOMIC DNA]</scope>
    <source>
        <tissue evidence="4">Muscle</tissue>
    </source>
</reference>
<evidence type="ECO:0000259" key="3">
    <source>
        <dbReference type="PROSITE" id="PS50156"/>
    </source>
</evidence>
<evidence type="ECO:0000256" key="1">
    <source>
        <dbReference type="ARBA" id="ARBA00005585"/>
    </source>
</evidence>
<accession>A0A3R7SYC6</accession>
<feature type="domain" description="SSD" evidence="3">
    <location>
        <begin position="292"/>
        <end position="452"/>
    </location>
</feature>
<dbReference type="STRING" id="6689.A0A3R7SYC6"/>
<evidence type="ECO:0000313" key="4">
    <source>
        <dbReference type="EMBL" id="ROT81095.1"/>
    </source>
</evidence>
<dbReference type="PANTHER" id="PTHR10796">
    <property type="entry name" value="PATCHED-RELATED"/>
    <property type="match status" value="1"/>
</dbReference>
<name>A0A3R7SYC6_PENVA</name>
<keyword evidence="5" id="KW-1185">Reference proteome</keyword>
<feature type="transmembrane region" description="Helical" evidence="2">
    <location>
        <begin position="429"/>
        <end position="452"/>
    </location>
</feature>
<keyword evidence="2" id="KW-1133">Transmembrane helix</keyword>
<evidence type="ECO:0000313" key="5">
    <source>
        <dbReference type="Proteomes" id="UP000283509"/>
    </source>
</evidence>
<comment type="similarity">
    <text evidence="1">Belongs to the patched family.</text>
</comment>
<keyword evidence="2" id="KW-0812">Transmembrane</keyword>
<keyword evidence="2" id="KW-0472">Membrane</keyword>
<protein>
    <recommendedName>
        <fullName evidence="3">SSD domain-containing protein</fullName>
    </recommendedName>
</protein>